<feature type="domain" description="HTH tetR-type" evidence="5">
    <location>
        <begin position="9"/>
        <end position="69"/>
    </location>
</feature>
<dbReference type="InterPro" id="IPR009057">
    <property type="entry name" value="Homeodomain-like_sf"/>
</dbReference>
<dbReference type="AlphaFoldDB" id="A0A7W9B0B7"/>
<organism evidence="6 7">
    <name type="scientific">Brucella daejeonensis</name>
    <dbReference type="NCBI Taxonomy" id="659015"/>
    <lineage>
        <taxon>Bacteria</taxon>
        <taxon>Pseudomonadati</taxon>
        <taxon>Pseudomonadota</taxon>
        <taxon>Alphaproteobacteria</taxon>
        <taxon>Hyphomicrobiales</taxon>
        <taxon>Brucellaceae</taxon>
        <taxon>Brucella/Ochrobactrum group</taxon>
        <taxon>Brucella</taxon>
    </lineage>
</organism>
<evidence type="ECO:0000256" key="4">
    <source>
        <dbReference type="PROSITE-ProRule" id="PRU00335"/>
    </source>
</evidence>
<dbReference type="RefSeq" id="WP_183655808.1">
    <property type="nucleotide sequence ID" value="NZ_JACIJG010000016.1"/>
</dbReference>
<evidence type="ECO:0000256" key="3">
    <source>
        <dbReference type="ARBA" id="ARBA00023163"/>
    </source>
</evidence>
<protein>
    <submittedName>
        <fullName evidence="6">TetR/AcrR family transcriptional repressor of nem operon</fullName>
    </submittedName>
</protein>
<dbReference type="Pfam" id="PF00440">
    <property type="entry name" value="TetR_N"/>
    <property type="match status" value="1"/>
</dbReference>
<dbReference type="Proteomes" id="UP000555546">
    <property type="component" value="Unassembled WGS sequence"/>
</dbReference>
<reference evidence="6 7" key="1">
    <citation type="submission" date="2020-08" db="EMBL/GenBank/DDBJ databases">
        <title>Genomic Encyclopedia of Type Strains, Phase IV (KMG-IV): sequencing the most valuable type-strain genomes for metagenomic binning, comparative biology and taxonomic classification.</title>
        <authorList>
            <person name="Goeker M."/>
        </authorList>
    </citation>
    <scope>NUCLEOTIDE SEQUENCE [LARGE SCALE GENOMIC DNA]</scope>
    <source>
        <strain evidence="6 7">DSM 26944</strain>
    </source>
</reference>
<dbReference type="PRINTS" id="PR00455">
    <property type="entry name" value="HTHTETR"/>
</dbReference>
<dbReference type="PANTHER" id="PTHR47506:SF7">
    <property type="entry name" value="TRANSCRIPTIONAL REGULATORY PROTEIN"/>
    <property type="match status" value="1"/>
</dbReference>
<evidence type="ECO:0000313" key="6">
    <source>
        <dbReference type="EMBL" id="MBB5703686.1"/>
    </source>
</evidence>
<dbReference type="Gene3D" id="1.10.10.60">
    <property type="entry name" value="Homeodomain-like"/>
    <property type="match status" value="1"/>
</dbReference>
<proteinExistence type="predicted"/>
<keyword evidence="3" id="KW-0804">Transcription</keyword>
<dbReference type="InterPro" id="IPR036271">
    <property type="entry name" value="Tet_transcr_reg_TetR-rel_C_sf"/>
</dbReference>
<keyword evidence="7" id="KW-1185">Reference proteome</keyword>
<dbReference type="PANTHER" id="PTHR47506">
    <property type="entry name" value="TRANSCRIPTIONAL REGULATORY PROTEIN"/>
    <property type="match status" value="1"/>
</dbReference>
<dbReference type="InterPro" id="IPR001647">
    <property type="entry name" value="HTH_TetR"/>
</dbReference>
<dbReference type="SUPFAM" id="SSF46689">
    <property type="entry name" value="Homeodomain-like"/>
    <property type="match status" value="1"/>
</dbReference>
<evidence type="ECO:0000256" key="2">
    <source>
        <dbReference type="ARBA" id="ARBA00023125"/>
    </source>
</evidence>
<comment type="caution">
    <text evidence="6">The sequence shown here is derived from an EMBL/GenBank/DDBJ whole genome shotgun (WGS) entry which is preliminary data.</text>
</comment>
<dbReference type="Gene3D" id="1.10.357.10">
    <property type="entry name" value="Tetracycline Repressor, domain 2"/>
    <property type="match status" value="1"/>
</dbReference>
<evidence type="ECO:0000313" key="7">
    <source>
        <dbReference type="Proteomes" id="UP000555546"/>
    </source>
</evidence>
<dbReference type="EMBL" id="JACIJG010000016">
    <property type="protein sequence ID" value="MBB5703686.1"/>
    <property type="molecule type" value="Genomic_DNA"/>
</dbReference>
<dbReference type="SUPFAM" id="SSF48498">
    <property type="entry name" value="Tetracyclin repressor-like, C-terminal domain"/>
    <property type="match status" value="1"/>
</dbReference>
<feature type="DNA-binding region" description="H-T-H motif" evidence="4">
    <location>
        <begin position="32"/>
        <end position="51"/>
    </location>
</feature>
<keyword evidence="1" id="KW-0805">Transcription regulation</keyword>
<keyword evidence="2 4" id="KW-0238">DNA-binding</keyword>
<gene>
    <name evidence="6" type="ORF">FHS76_003595</name>
</gene>
<dbReference type="GO" id="GO:0003677">
    <property type="term" value="F:DNA binding"/>
    <property type="evidence" value="ECO:0007669"/>
    <property type="project" value="UniProtKB-UniRule"/>
</dbReference>
<name>A0A7W9B0B7_9HYPH</name>
<accession>A0A7W9B0B7</accession>
<evidence type="ECO:0000256" key="1">
    <source>
        <dbReference type="ARBA" id="ARBA00023015"/>
    </source>
</evidence>
<sequence>MRVSREVAEENRRRVITSSSQLFRERGFDGISIADLMQAAGLTHGGFYKQFASKEDLIRAACEQAMTENLSFWRGKLGNGESHGDLMNFVRAYLSQAHREQPEYGCFLSALASEAPRHEEPVRHIFVETIEAYCALLSPLMSRDSETSNRDAALATLSQMVGALTLARAVPDRKLSSEILEASIRSISDRTASATSRTGDAD</sequence>
<evidence type="ECO:0000259" key="5">
    <source>
        <dbReference type="PROSITE" id="PS50977"/>
    </source>
</evidence>
<dbReference type="PROSITE" id="PS50977">
    <property type="entry name" value="HTH_TETR_2"/>
    <property type="match status" value="1"/>
</dbReference>